<protein>
    <submittedName>
        <fullName evidence="2">Uncharacterized protein</fullName>
    </submittedName>
</protein>
<dbReference type="SUPFAM" id="SSF52540">
    <property type="entry name" value="P-loop containing nucleoside triphosphate hydrolases"/>
    <property type="match status" value="1"/>
</dbReference>
<dbReference type="PANTHER" id="PTHR30486">
    <property type="entry name" value="TWITCHING MOTILITY PROTEIN PILT"/>
    <property type="match status" value="1"/>
</dbReference>
<feature type="non-terminal residue" evidence="2">
    <location>
        <position position="220"/>
    </location>
</feature>
<comment type="caution">
    <text evidence="2">The sequence shown here is derived from an EMBL/GenBank/DDBJ whole genome shotgun (WGS) entry which is preliminary data.</text>
</comment>
<accession>X1ABN1</accession>
<evidence type="ECO:0000313" key="2">
    <source>
        <dbReference type="EMBL" id="GAG79284.1"/>
    </source>
</evidence>
<comment type="similarity">
    <text evidence="1">Belongs to the GSP E family.</text>
</comment>
<gene>
    <name evidence="2" type="ORF">S01H4_31296</name>
</gene>
<dbReference type="AlphaFoldDB" id="X1ABN1"/>
<dbReference type="GO" id="GO:0016887">
    <property type="term" value="F:ATP hydrolysis activity"/>
    <property type="evidence" value="ECO:0007669"/>
    <property type="project" value="InterPro"/>
</dbReference>
<sequence length="220" mass="25035">MADSSSLIRETYPLIPPFSYALVATDPETKQTKYTVVEVPLSTKEKDTLDMIKNILEEELDVDFSVLQTPEIARDYLRGKVIGVAKNYGLKLDEKTFDKINYHITRDFVGYGAIDAMLKDHNVEDISCDGVGIPIYIWHRKFESIQTNIKFDEEEELDAFIIKLAQRAGRHISVARPLLDAALPDGSRLQLTYGREVTQRGSTFTIRKFRSDPLTITDMV</sequence>
<reference evidence="2" key="1">
    <citation type="journal article" date="2014" name="Front. Microbiol.">
        <title>High frequency of phylogenetically diverse reductive dehalogenase-homologous genes in deep subseafloor sedimentary metagenomes.</title>
        <authorList>
            <person name="Kawai M."/>
            <person name="Futagami T."/>
            <person name="Toyoda A."/>
            <person name="Takaki Y."/>
            <person name="Nishi S."/>
            <person name="Hori S."/>
            <person name="Arai W."/>
            <person name="Tsubouchi T."/>
            <person name="Morono Y."/>
            <person name="Uchiyama I."/>
            <person name="Ito T."/>
            <person name="Fujiyama A."/>
            <person name="Inagaki F."/>
            <person name="Takami H."/>
        </authorList>
    </citation>
    <scope>NUCLEOTIDE SEQUENCE</scope>
    <source>
        <strain evidence="2">Expedition CK06-06</strain>
    </source>
</reference>
<proteinExistence type="inferred from homology"/>
<dbReference type="EMBL" id="BART01016246">
    <property type="protein sequence ID" value="GAG79284.1"/>
    <property type="molecule type" value="Genomic_DNA"/>
</dbReference>
<dbReference type="Gene3D" id="3.30.450.380">
    <property type="match status" value="1"/>
</dbReference>
<dbReference type="InterPro" id="IPR050921">
    <property type="entry name" value="T4SS_GSP_E_ATPase"/>
</dbReference>
<organism evidence="2">
    <name type="scientific">marine sediment metagenome</name>
    <dbReference type="NCBI Taxonomy" id="412755"/>
    <lineage>
        <taxon>unclassified sequences</taxon>
        <taxon>metagenomes</taxon>
        <taxon>ecological metagenomes</taxon>
    </lineage>
</organism>
<evidence type="ECO:0000256" key="1">
    <source>
        <dbReference type="ARBA" id="ARBA00006611"/>
    </source>
</evidence>
<dbReference type="InterPro" id="IPR027417">
    <property type="entry name" value="P-loop_NTPase"/>
</dbReference>
<name>X1ABN1_9ZZZZ</name>
<dbReference type="PANTHER" id="PTHR30486:SF6">
    <property type="entry name" value="TYPE IV PILUS RETRACTATION ATPASE PILT"/>
    <property type="match status" value="1"/>
</dbReference>